<feature type="domain" description="Anticodon-binding" evidence="5">
    <location>
        <begin position="319"/>
        <end position="398"/>
    </location>
</feature>
<dbReference type="EMBL" id="MHWT01000008">
    <property type="protein sequence ID" value="OHB12954.1"/>
    <property type="molecule type" value="Genomic_DNA"/>
</dbReference>
<comment type="similarity">
    <text evidence="1">Belongs to the class-II aminoacyl-tRNA synthetase family.</text>
</comment>
<dbReference type="Gene3D" id="3.30.930.10">
    <property type="entry name" value="Bira Bifunctional Protein, Domain 2"/>
    <property type="match status" value="1"/>
</dbReference>
<evidence type="ECO:0000313" key="7">
    <source>
        <dbReference type="Proteomes" id="UP000176558"/>
    </source>
</evidence>
<reference evidence="6 7" key="1">
    <citation type="journal article" date="2016" name="Nat. Commun.">
        <title>Thousands of microbial genomes shed light on interconnected biogeochemical processes in an aquifer system.</title>
        <authorList>
            <person name="Anantharaman K."/>
            <person name="Brown C.T."/>
            <person name="Hug L.A."/>
            <person name="Sharon I."/>
            <person name="Castelle C.J."/>
            <person name="Probst A.J."/>
            <person name="Thomas B.C."/>
            <person name="Singh A."/>
            <person name="Wilkins M.J."/>
            <person name="Karaoz U."/>
            <person name="Brodie E.L."/>
            <person name="Williams K.H."/>
            <person name="Hubbard S.S."/>
            <person name="Banfield J.F."/>
        </authorList>
    </citation>
    <scope>NUCLEOTIDE SEQUENCE [LARGE SCALE GENOMIC DNA]</scope>
</reference>
<keyword evidence="2" id="KW-0436">Ligase</keyword>
<evidence type="ECO:0000256" key="3">
    <source>
        <dbReference type="ARBA" id="ARBA00030619"/>
    </source>
</evidence>
<gene>
    <name evidence="6" type="ORF">A3G99_01625</name>
</gene>
<organism evidence="6 7">
    <name type="scientific">Candidatus Zambryskibacteria bacterium RIFCSPLOWO2_12_FULL_39_23</name>
    <dbReference type="NCBI Taxonomy" id="1802776"/>
    <lineage>
        <taxon>Bacteria</taxon>
        <taxon>Candidatus Zambryskiibacteriota</taxon>
    </lineage>
</organism>
<dbReference type="Gene3D" id="3.40.50.800">
    <property type="entry name" value="Anticodon-binding domain"/>
    <property type="match status" value="1"/>
</dbReference>
<feature type="binding site" evidence="4">
    <location>
        <position position="104"/>
    </location>
    <ligand>
        <name>L-histidine</name>
        <dbReference type="ChEBI" id="CHEBI:57595"/>
    </ligand>
</feature>
<dbReference type="InterPro" id="IPR036621">
    <property type="entry name" value="Anticodon-bd_dom_sf"/>
</dbReference>
<evidence type="ECO:0000256" key="1">
    <source>
        <dbReference type="ARBA" id="ARBA00008226"/>
    </source>
</evidence>
<sequence length="404" mass="46445">MAKKEKGKEKTYFENISDKVGEIAIHYGFTVIKPPHIFSSHFLKAKQFKDFDHYSDALEKVVLTEWYMNERLDLETQPIAIHYKKPLPGNLVKKKSNVEMYGFEIMGSSRATSEALLIKCVLAVLEELGHKDVYIDINSIGDKESIVRFEKELASHYRKNAHVLTAKMRQEFKRNHYTFFRNVAEEAREFTQNIPEPIGSLSDIARIHFKEVLECLESFGIIYKIKPNLFSNKLYASYTAFEIRETQKKSAGVEIIEEGELLAFGYRYNHLAKKLGGKREIPSIGVTVIVKKNKIPKKKILIKNIKKPKFYLAQLGGTAKLKALNVVELLRKNKIPVYHSITKDKIAGQLNGAEYMKASHVLIMGQKEAVENSMVVRDLKTREQETVALHDLPEFLKKIKKNKK</sequence>
<evidence type="ECO:0000256" key="4">
    <source>
        <dbReference type="PIRSR" id="PIRSR001549-1"/>
    </source>
</evidence>
<dbReference type="AlphaFoldDB" id="A0A1G2UU86"/>
<comment type="caution">
    <text evidence="6">The sequence shown here is derived from an EMBL/GenBank/DDBJ whole genome shotgun (WGS) entry which is preliminary data.</text>
</comment>
<protein>
    <recommendedName>
        <fullName evidence="3">Histidyl-tRNA synthetase</fullName>
    </recommendedName>
</protein>
<keyword evidence="2" id="KW-0030">Aminoacyl-tRNA synthetase</keyword>
<dbReference type="Proteomes" id="UP000176558">
    <property type="component" value="Unassembled WGS sequence"/>
</dbReference>
<dbReference type="GO" id="GO:0004821">
    <property type="term" value="F:histidine-tRNA ligase activity"/>
    <property type="evidence" value="ECO:0007669"/>
    <property type="project" value="TreeGrafter"/>
</dbReference>
<dbReference type="Pfam" id="PF03129">
    <property type="entry name" value="HGTP_anticodon"/>
    <property type="match status" value="1"/>
</dbReference>
<name>A0A1G2UU86_9BACT</name>
<evidence type="ECO:0000256" key="2">
    <source>
        <dbReference type="ARBA" id="ARBA00023146"/>
    </source>
</evidence>
<evidence type="ECO:0000313" key="6">
    <source>
        <dbReference type="EMBL" id="OHB12954.1"/>
    </source>
</evidence>
<dbReference type="InterPro" id="IPR045864">
    <property type="entry name" value="aa-tRNA-synth_II/BPL/LPL"/>
</dbReference>
<dbReference type="PANTHER" id="PTHR43707">
    <property type="entry name" value="HISTIDYL-TRNA SYNTHETASE"/>
    <property type="match status" value="1"/>
</dbReference>
<dbReference type="GO" id="GO:0006427">
    <property type="term" value="P:histidyl-tRNA aminoacylation"/>
    <property type="evidence" value="ECO:0007669"/>
    <property type="project" value="TreeGrafter"/>
</dbReference>
<dbReference type="GO" id="GO:0005737">
    <property type="term" value="C:cytoplasm"/>
    <property type="evidence" value="ECO:0007669"/>
    <property type="project" value="InterPro"/>
</dbReference>
<dbReference type="SUPFAM" id="SSF52954">
    <property type="entry name" value="Class II aaRS ABD-related"/>
    <property type="match status" value="1"/>
</dbReference>
<accession>A0A1G2UU86</accession>
<proteinExistence type="inferred from homology"/>
<dbReference type="InterPro" id="IPR004154">
    <property type="entry name" value="Anticodon-bd"/>
</dbReference>
<evidence type="ECO:0000259" key="5">
    <source>
        <dbReference type="Pfam" id="PF03129"/>
    </source>
</evidence>
<dbReference type="PANTHER" id="PTHR43707:SF1">
    <property type="entry name" value="HISTIDINE--TRNA LIGASE, MITOCHONDRIAL-RELATED"/>
    <property type="match status" value="1"/>
</dbReference>
<dbReference type="SUPFAM" id="SSF55681">
    <property type="entry name" value="Class II aaRS and biotin synthetases"/>
    <property type="match status" value="1"/>
</dbReference>
<dbReference type="InterPro" id="IPR004516">
    <property type="entry name" value="HisRS/HisZ"/>
</dbReference>